<sequence>MIAIARFRTPLAEQEAFRANLERARQAFSEREGFISGDFGQNLDDNELWTLVTHWQNVGSYRRALSSTAIKMEVVPLLATAIDEPGAYSKDL</sequence>
<proteinExistence type="predicted"/>
<evidence type="ECO:0000259" key="1">
    <source>
        <dbReference type="Pfam" id="PF03992"/>
    </source>
</evidence>
<dbReference type="InterPro" id="IPR007138">
    <property type="entry name" value="ABM_dom"/>
</dbReference>
<dbReference type="AlphaFoldDB" id="A0A6J6DAI6"/>
<dbReference type="Pfam" id="PF03992">
    <property type="entry name" value="ABM"/>
    <property type="match status" value="1"/>
</dbReference>
<reference evidence="3" key="1">
    <citation type="submission" date="2020-05" db="EMBL/GenBank/DDBJ databases">
        <authorList>
            <person name="Chiriac C."/>
            <person name="Salcher M."/>
            <person name="Ghai R."/>
            <person name="Kavagutti S V."/>
        </authorList>
    </citation>
    <scope>NUCLEOTIDE SEQUENCE</scope>
</reference>
<evidence type="ECO:0000313" key="2">
    <source>
        <dbReference type="EMBL" id="CAB4546124.1"/>
    </source>
</evidence>
<dbReference type="InterPro" id="IPR011008">
    <property type="entry name" value="Dimeric_a/b-barrel"/>
</dbReference>
<dbReference type="EMBL" id="CAEZTL010000002">
    <property type="protein sequence ID" value="CAB4560265.1"/>
    <property type="molecule type" value="Genomic_DNA"/>
</dbReference>
<accession>A0A6J6DAI6</accession>
<organism evidence="3">
    <name type="scientific">freshwater metagenome</name>
    <dbReference type="NCBI Taxonomy" id="449393"/>
    <lineage>
        <taxon>unclassified sequences</taxon>
        <taxon>metagenomes</taxon>
        <taxon>ecological metagenomes</taxon>
    </lineage>
</organism>
<protein>
    <submittedName>
        <fullName evidence="3">Unannotated protein</fullName>
    </submittedName>
</protein>
<name>A0A6J6DAI6_9ZZZZ</name>
<gene>
    <name evidence="2" type="ORF">UFOPK1440_00792</name>
    <name evidence="3" type="ORF">UFOPK1683_00034</name>
</gene>
<dbReference type="Gene3D" id="3.30.70.100">
    <property type="match status" value="1"/>
</dbReference>
<dbReference type="EMBL" id="CAEZSP010000040">
    <property type="protein sequence ID" value="CAB4546124.1"/>
    <property type="molecule type" value="Genomic_DNA"/>
</dbReference>
<feature type="domain" description="ABM" evidence="1">
    <location>
        <begin position="2"/>
        <end position="71"/>
    </location>
</feature>
<dbReference type="SUPFAM" id="SSF54909">
    <property type="entry name" value="Dimeric alpha+beta barrel"/>
    <property type="match status" value="1"/>
</dbReference>
<evidence type="ECO:0000313" key="3">
    <source>
        <dbReference type="EMBL" id="CAB4560265.1"/>
    </source>
</evidence>